<evidence type="ECO:0000256" key="1">
    <source>
        <dbReference type="ARBA" id="ARBA00005854"/>
    </source>
</evidence>
<dbReference type="FunFam" id="3.40.50.720:FF:000203">
    <property type="entry name" value="D-3-phosphoglycerate dehydrogenase (SerA)"/>
    <property type="match status" value="1"/>
</dbReference>
<evidence type="ECO:0000313" key="6">
    <source>
        <dbReference type="EMBL" id="SVB46753.1"/>
    </source>
</evidence>
<feature type="domain" description="D-isomer specific 2-hydroxyacid dehydrogenase NAD-binding" evidence="5">
    <location>
        <begin position="110"/>
        <end position="286"/>
    </location>
</feature>
<dbReference type="GO" id="GO:0051287">
    <property type="term" value="F:NAD binding"/>
    <property type="evidence" value="ECO:0007669"/>
    <property type="project" value="InterPro"/>
</dbReference>
<evidence type="ECO:0008006" key="7">
    <source>
        <dbReference type="Google" id="ProtNLM"/>
    </source>
</evidence>
<dbReference type="InterPro" id="IPR050418">
    <property type="entry name" value="D-iso_2-hydroxyacid_DH_PdxB"/>
</dbReference>
<protein>
    <recommendedName>
        <fullName evidence="7">S-adenosyl-L-homocysteine hydrolase NAD binding domain-containing protein</fullName>
    </recommendedName>
</protein>
<evidence type="ECO:0000256" key="3">
    <source>
        <dbReference type="ARBA" id="ARBA00023027"/>
    </source>
</evidence>
<evidence type="ECO:0000259" key="4">
    <source>
        <dbReference type="Pfam" id="PF00389"/>
    </source>
</evidence>
<dbReference type="InterPro" id="IPR043322">
    <property type="entry name" value="CtBP"/>
</dbReference>
<feature type="domain" description="D-isomer specific 2-hydroxyacid dehydrogenase catalytic" evidence="4">
    <location>
        <begin position="17"/>
        <end position="317"/>
    </location>
</feature>
<dbReference type="InterPro" id="IPR006140">
    <property type="entry name" value="D-isomer_DH_NAD-bd"/>
</dbReference>
<proteinExistence type="inferred from homology"/>
<dbReference type="SUPFAM" id="SSF51735">
    <property type="entry name" value="NAD(P)-binding Rossmann-fold domains"/>
    <property type="match status" value="1"/>
</dbReference>
<dbReference type="PROSITE" id="PS00671">
    <property type="entry name" value="D_2_HYDROXYACID_DH_3"/>
    <property type="match status" value="1"/>
</dbReference>
<name>A0A382E9T9_9ZZZZ</name>
<evidence type="ECO:0000259" key="5">
    <source>
        <dbReference type="Pfam" id="PF02826"/>
    </source>
</evidence>
<accession>A0A382E9T9</accession>
<dbReference type="SUPFAM" id="SSF52283">
    <property type="entry name" value="Formate/glycerate dehydrogenase catalytic domain-like"/>
    <property type="match status" value="1"/>
</dbReference>
<dbReference type="GO" id="GO:0016616">
    <property type="term" value="F:oxidoreductase activity, acting on the CH-OH group of donors, NAD or NADP as acceptor"/>
    <property type="evidence" value="ECO:0007669"/>
    <property type="project" value="InterPro"/>
</dbReference>
<comment type="similarity">
    <text evidence="1">Belongs to the D-isomer specific 2-hydroxyacid dehydrogenase family.</text>
</comment>
<dbReference type="GO" id="GO:0003714">
    <property type="term" value="F:transcription corepressor activity"/>
    <property type="evidence" value="ECO:0007669"/>
    <property type="project" value="InterPro"/>
</dbReference>
<dbReference type="Pfam" id="PF00389">
    <property type="entry name" value="2-Hacid_dh"/>
    <property type="match status" value="1"/>
</dbReference>
<sequence>MANPIVAVVDSVFPTLDPAKKALKRVNAEIRMADEPTPEKILEVAADADGVLATYGQVTAEIIEGLNNCKVIGRFGIGIDNIDVAAAAARGITVTYAPVYCLDEVSDHAMALLLSLARKVTYANNLVSEGRWEMPAVVPIGRLRGKTLGLVGLGNIPQKIVIKAQAFGLNIVSFDPYCPEEVFGRLNVGNVSFDDLLNQSDYVSIHAPLTPETENMFNMNAFKKMKSTAFLINTARGPLVNTNDLAAALDEGELAGAGLDVLPNEPPAADDPIVGRKDVVLTPHTGFYSEDALLDLQTTVASDMAAVLAGDEPKYPVK</sequence>
<dbReference type="Gene3D" id="3.40.50.720">
    <property type="entry name" value="NAD(P)-binding Rossmann-like Domain"/>
    <property type="match status" value="2"/>
</dbReference>
<dbReference type="AlphaFoldDB" id="A0A382E9T9"/>
<dbReference type="InterPro" id="IPR006139">
    <property type="entry name" value="D-isomer_2_OHA_DH_cat_dom"/>
</dbReference>
<evidence type="ECO:0000256" key="2">
    <source>
        <dbReference type="ARBA" id="ARBA00023002"/>
    </source>
</evidence>
<dbReference type="EMBL" id="UINC01043141">
    <property type="protein sequence ID" value="SVB46753.1"/>
    <property type="molecule type" value="Genomic_DNA"/>
</dbReference>
<dbReference type="PANTHER" id="PTHR43761">
    <property type="entry name" value="D-ISOMER SPECIFIC 2-HYDROXYACID DEHYDROGENASE FAMILY PROTEIN (AFU_ORTHOLOGUE AFUA_1G13630)"/>
    <property type="match status" value="1"/>
</dbReference>
<keyword evidence="3" id="KW-0520">NAD</keyword>
<keyword evidence="2" id="KW-0560">Oxidoreductase</keyword>
<dbReference type="PANTHER" id="PTHR43761:SF1">
    <property type="entry name" value="D-ISOMER SPECIFIC 2-HYDROXYACID DEHYDROGENASE CATALYTIC DOMAIN-CONTAINING PROTEIN-RELATED"/>
    <property type="match status" value="1"/>
</dbReference>
<dbReference type="CDD" id="cd05299">
    <property type="entry name" value="CtBP_dh"/>
    <property type="match status" value="1"/>
</dbReference>
<dbReference type="InterPro" id="IPR036291">
    <property type="entry name" value="NAD(P)-bd_dom_sf"/>
</dbReference>
<dbReference type="Pfam" id="PF02826">
    <property type="entry name" value="2-Hacid_dh_C"/>
    <property type="match status" value="1"/>
</dbReference>
<dbReference type="InterPro" id="IPR029753">
    <property type="entry name" value="D-isomer_DH_CS"/>
</dbReference>
<organism evidence="6">
    <name type="scientific">marine metagenome</name>
    <dbReference type="NCBI Taxonomy" id="408172"/>
    <lineage>
        <taxon>unclassified sequences</taxon>
        <taxon>metagenomes</taxon>
        <taxon>ecological metagenomes</taxon>
    </lineage>
</organism>
<gene>
    <name evidence="6" type="ORF">METZ01_LOCUS199607</name>
</gene>
<reference evidence="6" key="1">
    <citation type="submission" date="2018-05" db="EMBL/GenBank/DDBJ databases">
        <authorList>
            <person name="Lanie J.A."/>
            <person name="Ng W.-L."/>
            <person name="Kazmierczak K.M."/>
            <person name="Andrzejewski T.M."/>
            <person name="Davidsen T.M."/>
            <person name="Wayne K.J."/>
            <person name="Tettelin H."/>
            <person name="Glass J.I."/>
            <person name="Rusch D."/>
            <person name="Podicherti R."/>
            <person name="Tsui H.-C.T."/>
            <person name="Winkler M.E."/>
        </authorList>
    </citation>
    <scope>NUCLEOTIDE SEQUENCE</scope>
</reference>